<dbReference type="SUPFAM" id="SSF57850">
    <property type="entry name" value="RING/U-box"/>
    <property type="match status" value="1"/>
</dbReference>
<evidence type="ECO:0000256" key="1">
    <source>
        <dbReference type="ARBA" id="ARBA00022723"/>
    </source>
</evidence>
<proteinExistence type="predicted"/>
<protein>
    <recommendedName>
        <fullName evidence="4">RING-type domain-containing protein</fullName>
    </recommendedName>
</protein>
<keyword evidence="1" id="KW-0479">Metal-binding</keyword>
<keyword evidence="3" id="KW-0862">Zinc</keyword>
<evidence type="ECO:0000256" key="2">
    <source>
        <dbReference type="ARBA" id="ARBA00022771"/>
    </source>
</evidence>
<evidence type="ECO:0000313" key="5">
    <source>
        <dbReference type="Ensembl" id="ENSCMMP00000011011.1"/>
    </source>
</evidence>
<dbReference type="Gene3D" id="3.30.40.10">
    <property type="entry name" value="Zinc/RING finger domain, C3HC4 (zinc finger)"/>
    <property type="match status" value="1"/>
</dbReference>
<keyword evidence="2" id="KW-0863">Zinc-finger</keyword>
<sequence>MDDVAYVTLCLHQPCYTCALRWAKKNPSCPLCNETIKTDPSNPDHSGVLCPVLGSPVQEGHGTTG</sequence>
<dbReference type="Ensembl" id="ENSCMMT00000012109.1">
    <property type="protein sequence ID" value="ENSCMMP00000011011.1"/>
    <property type="gene ID" value="ENSCMMG00000006937.1"/>
</dbReference>
<reference evidence="5" key="2">
    <citation type="submission" date="2025-09" db="UniProtKB">
        <authorList>
            <consortium name="Ensembl"/>
        </authorList>
    </citation>
    <scope>IDENTIFICATION</scope>
</reference>
<keyword evidence="6" id="KW-1185">Reference proteome</keyword>
<dbReference type="AlphaFoldDB" id="A0A8C3BWB6"/>
<reference evidence="5" key="1">
    <citation type="submission" date="2025-08" db="UniProtKB">
        <authorList>
            <consortium name="Ensembl"/>
        </authorList>
    </citation>
    <scope>IDENTIFICATION</scope>
</reference>
<evidence type="ECO:0000256" key="3">
    <source>
        <dbReference type="ARBA" id="ARBA00022833"/>
    </source>
</evidence>
<name>A0A8C3BWB6_CAIMO</name>
<dbReference type="Proteomes" id="UP000694556">
    <property type="component" value="Unassembled WGS sequence"/>
</dbReference>
<feature type="domain" description="RING-type" evidence="4">
    <location>
        <begin position="5"/>
        <end position="32"/>
    </location>
</feature>
<evidence type="ECO:0000259" key="4">
    <source>
        <dbReference type="Pfam" id="PF13923"/>
    </source>
</evidence>
<dbReference type="Pfam" id="PF13923">
    <property type="entry name" value="zf-C3HC4_2"/>
    <property type="match status" value="1"/>
</dbReference>
<evidence type="ECO:0000313" key="6">
    <source>
        <dbReference type="Proteomes" id="UP000694556"/>
    </source>
</evidence>
<dbReference type="InterPro" id="IPR013083">
    <property type="entry name" value="Znf_RING/FYVE/PHD"/>
</dbReference>
<organism evidence="5 6">
    <name type="scientific">Cairina moschata</name>
    <name type="common">Muscovy duck</name>
    <dbReference type="NCBI Taxonomy" id="8855"/>
    <lineage>
        <taxon>Eukaryota</taxon>
        <taxon>Metazoa</taxon>
        <taxon>Chordata</taxon>
        <taxon>Craniata</taxon>
        <taxon>Vertebrata</taxon>
        <taxon>Euteleostomi</taxon>
        <taxon>Archelosauria</taxon>
        <taxon>Archosauria</taxon>
        <taxon>Dinosauria</taxon>
        <taxon>Saurischia</taxon>
        <taxon>Theropoda</taxon>
        <taxon>Coelurosauria</taxon>
        <taxon>Aves</taxon>
        <taxon>Neognathae</taxon>
        <taxon>Galloanserae</taxon>
        <taxon>Anseriformes</taxon>
        <taxon>Anatidae</taxon>
        <taxon>Anatinae</taxon>
        <taxon>Cairina</taxon>
    </lineage>
</organism>
<accession>A0A8C3BWB6</accession>
<dbReference type="InterPro" id="IPR001841">
    <property type="entry name" value="Znf_RING"/>
</dbReference>